<keyword evidence="5" id="KW-0687">Ribonucleoprotein</keyword>
<evidence type="ECO:0000256" key="6">
    <source>
        <dbReference type="ARBA" id="ARBA00035183"/>
    </source>
</evidence>
<reference evidence="8" key="1">
    <citation type="journal article" date="2023" name="Mol. Phylogenet. Evol.">
        <title>Genome-scale phylogeny and comparative genomics of the fungal order Sordariales.</title>
        <authorList>
            <person name="Hensen N."/>
            <person name="Bonometti L."/>
            <person name="Westerberg I."/>
            <person name="Brannstrom I.O."/>
            <person name="Guillou S."/>
            <person name="Cros-Aarteil S."/>
            <person name="Calhoun S."/>
            <person name="Haridas S."/>
            <person name="Kuo A."/>
            <person name="Mondo S."/>
            <person name="Pangilinan J."/>
            <person name="Riley R."/>
            <person name="LaButti K."/>
            <person name="Andreopoulos B."/>
            <person name="Lipzen A."/>
            <person name="Chen C."/>
            <person name="Yan M."/>
            <person name="Daum C."/>
            <person name="Ng V."/>
            <person name="Clum A."/>
            <person name="Steindorff A."/>
            <person name="Ohm R.A."/>
            <person name="Martin F."/>
            <person name="Silar P."/>
            <person name="Natvig D.O."/>
            <person name="Lalanne C."/>
            <person name="Gautier V."/>
            <person name="Ament-Velasquez S.L."/>
            <person name="Kruys A."/>
            <person name="Hutchinson M.I."/>
            <person name="Powell A.J."/>
            <person name="Barry K."/>
            <person name="Miller A.N."/>
            <person name="Grigoriev I.V."/>
            <person name="Debuchy R."/>
            <person name="Gladieux P."/>
            <person name="Hiltunen Thoren M."/>
            <person name="Johannesson H."/>
        </authorList>
    </citation>
    <scope>NUCLEOTIDE SEQUENCE [LARGE SCALE GENOMIC DNA]</scope>
    <source>
        <strain evidence="8">CBS 340.73</strain>
    </source>
</reference>
<evidence type="ECO:0000256" key="4">
    <source>
        <dbReference type="ARBA" id="ARBA00023128"/>
    </source>
</evidence>
<gene>
    <name evidence="7" type="ORF">QBC46DRAFT_379653</name>
</gene>
<comment type="caution">
    <text evidence="7">The sequence shown here is derived from an EMBL/GenBank/DDBJ whole genome shotgun (WGS) entry which is preliminary data.</text>
</comment>
<keyword evidence="3" id="KW-0689">Ribosomal protein</keyword>
<evidence type="ECO:0000256" key="3">
    <source>
        <dbReference type="ARBA" id="ARBA00022980"/>
    </source>
</evidence>
<comment type="similarity">
    <text evidence="2">Belongs to the mitochondrion-specific ribosomal protein mL50 family.</text>
</comment>
<evidence type="ECO:0000313" key="8">
    <source>
        <dbReference type="Proteomes" id="UP001303473"/>
    </source>
</evidence>
<keyword evidence="8" id="KW-1185">Reference proteome</keyword>
<dbReference type="GO" id="GO:1990904">
    <property type="term" value="C:ribonucleoprotein complex"/>
    <property type="evidence" value="ECO:0007669"/>
    <property type="project" value="UniProtKB-KW"/>
</dbReference>
<comment type="subcellular location">
    <subcellularLocation>
        <location evidence="1">Mitochondrion</location>
    </subcellularLocation>
</comment>
<sequence>MRRIPRIPSVASALSSSSTASAPARSAAACLLKRDIATRSPRTTQLRSQTCAHSQRRYLSVSSRSLSTAQQVDTDVARVLEEEAAVLQAGAQIPSREIQTDLVYPRGVVEAPRSTDVTDPEYTPAETAEGLEEVGGLANWWEDPEHWSASKEYVGFGPQEKVTDPAVLEVLTRRAVVEGLIYTRYAEKGCKNPLREIGGREEMERALKVEVDVAEDGTATLKKSFKPVWADLNRPTPEGKPVTAEISPADAQQLAKSWDPKWKTISLRDPVTKFAVAKRIQRLTGHVVPDGKLFGINTAAGLVAQLIKPPKPKKLAEEIATKSELVSLPNVRVFPRRVTPVDKEKMVGRWKIIVQELEKRELPVVGTGNYGKAVEKKWILGKA</sequence>
<evidence type="ECO:0000313" key="7">
    <source>
        <dbReference type="EMBL" id="KAK3942674.1"/>
    </source>
</evidence>
<evidence type="ECO:0000256" key="1">
    <source>
        <dbReference type="ARBA" id="ARBA00004173"/>
    </source>
</evidence>
<dbReference type="Proteomes" id="UP001303473">
    <property type="component" value="Unassembled WGS sequence"/>
</dbReference>
<dbReference type="GO" id="GO:0005739">
    <property type="term" value="C:mitochondrion"/>
    <property type="evidence" value="ECO:0007669"/>
    <property type="project" value="UniProtKB-SubCell"/>
</dbReference>
<evidence type="ECO:0000256" key="5">
    <source>
        <dbReference type="ARBA" id="ARBA00023274"/>
    </source>
</evidence>
<name>A0AAN6NCT1_9PEZI</name>
<protein>
    <recommendedName>
        <fullName evidence="6">Large ribosomal subunit protein mL50</fullName>
    </recommendedName>
</protein>
<dbReference type="AlphaFoldDB" id="A0AAN6NCT1"/>
<accession>A0AAN6NCT1</accession>
<organism evidence="7 8">
    <name type="scientific">Diplogelasinospora grovesii</name>
    <dbReference type="NCBI Taxonomy" id="303347"/>
    <lineage>
        <taxon>Eukaryota</taxon>
        <taxon>Fungi</taxon>
        <taxon>Dikarya</taxon>
        <taxon>Ascomycota</taxon>
        <taxon>Pezizomycotina</taxon>
        <taxon>Sordariomycetes</taxon>
        <taxon>Sordariomycetidae</taxon>
        <taxon>Sordariales</taxon>
        <taxon>Diplogelasinosporaceae</taxon>
        <taxon>Diplogelasinospora</taxon>
    </lineage>
</organism>
<dbReference type="GO" id="GO:0005840">
    <property type="term" value="C:ribosome"/>
    <property type="evidence" value="ECO:0007669"/>
    <property type="project" value="UniProtKB-KW"/>
</dbReference>
<dbReference type="EMBL" id="MU853772">
    <property type="protein sequence ID" value="KAK3942674.1"/>
    <property type="molecule type" value="Genomic_DNA"/>
</dbReference>
<dbReference type="InterPro" id="IPR018305">
    <property type="entry name" value="Ribosomal_m50"/>
</dbReference>
<dbReference type="Pfam" id="PF10501">
    <property type="entry name" value="Ribosomal_L50"/>
    <property type="match status" value="1"/>
</dbReference>
<proteinExistence type="inferred from homology"/>
<evidence type="ECO:0000256" key="2">
    <source>
        <dbReference type="ARBA" id="ARBA00008860"/>
    </source>
</evidence>
<keyword evidence="4" id="KW-0496">Mitochondrion</keyword>